<name>A0A372FTI6_9ACTN</name>
<sequence>MLTLGVDLAAADKRTAMATIEWLSDRAVVRNLVLDVGDAQIVKASQDADKVGLDCPLGWPEPFAALVTAHRSGHVTVADGDAAQWRRRLAYRVTDEVVRETTGIIPLSVAADRIAHAAFRCAGLLAMLAAADQDVDRCGDGRIVEVYPAAALFRWGLAYRGYKGRGQKTQHADLVTALCAAAPWLELGASEALCRRSHDAFDAVVAALNARAAAIGRATRPDDEQRQVAGVEGWIALPTGPLSDLVDGAEAGGRRPWPRG</sequence>
<dbReference type="EMBL" id="QVFU01000043">
    <property type="protein sequence ID" value="RFS43840.1"/>
    <property type="molecule type" value="Genomic_DNA"/>
</dbReference>
<keyword evidence="2" id="KW-1185">Reference proteome</keyword>
<dbReference type="AlphaFoldDB" id="A0A372FTI6"/>
<proteinExistence type="predicted"/>
<organism evidence="1 2">
    <name type="scientific">Micromonospora craniellae</name>
    <dbReference type="NCBI Taxonomy" id="2294034"/>
    <lineage>
        <taxon>Bacteria</taxon>
        <taxon>Bacillati</taxon>
        <taxon>Actinomycetota</taxon>
        <taxon>Actinomycetes</taxon>
        <taxon>Micromonosporales</taxon>
        <taxon>Micromonosporaceae</taxon>
        <taxon>Micromonospora</taxon>
    </lineage>
</organism>
<dbReference type="InterPro" id="IPR007362">
    <property type="entry name" value="DUF429"/>
</dbReference>
<dbReference type="Pfam" id="PF04250">
    <property type="entry name" value="DUF429"/>
    <property type="match status" value="1"/>
</dbReference>
<evidence type="ECO:0000313" key="2">
    <source>
        <dbReference type="Proteomes" id="UP000262621"/>
    </source>
</evidence>
<accession>A0A372FTI6</accession>
<dbReference type="RefSeq" id="WP_117230564.1">
    <property type="nucleotide sequence ID" value="NZ_CP061725.1"/>
</dbReference>
<evidence type="ECO:0000313" key="1">
    <source>
        <dbReference type="EMBL" id="RFS43840.1"/>
    </source>
</evidence>
<gene>
    <name evidence="1" type="ORF">D0Q02_25600</name>
</gene>
<protein>
    <submittedName>
        <fullName evidence="1">DUF429 domain-containing protein</fullName>
    </submittedName>
</protein>
<dbReference type="OrthoDB" id="4870479at2"/>
<comment type="caution">
    <text evidence="1">The sequence shown here is derived from an EMBL/GenBank/DDBJ whole genome shotgun (WGS) entry which is preliminary data.</text>
</comment>
<dbReference type="Proteomes" id="UP000262621">
    <property type="component" value="Unassembled WGS sequence"/>
</dbReference>
<reference evidence="1 2" key="1">
    <citation type="submission" date="2018-08" db="EMBL/GenBank/DDBJ databases">
        <title>Verrucosispora craniellae sp. nov., isolated from a marine sponge in the South China Sea.</title>
        <authorList>
            <person name="Li L."/>
            <person name="Lin H.W."/>
        </authorList>
    </citation>
    <scope>NUCLEOTIDE SEQUENCE [LARGE SCALE GENOMIC DNA]</scope>
    <source>
        <strain evidence="1 2">LHW63014</strain>
    </source>
</reference>